<reference evidence="1" key="1">
    <citation type="submission" date="2022-06" db="EMBL/GenBank/DDBJ databases">
        <title>Genomic Encyclopedia of Archaeal and Bacterial Type Strains, Phase II (KMG-II): from individual species to whole genera.</title>
        <authorList>
            <person name="Goeker M."/>
        </authorList>
    </citation>
    <scope>NUCLEOTIDE SEQUENCE</scope>
    <source>
        <strain evidence="1">DSM 26652</strain>
    </source>
</reference>
<dbReference type="EMBL" id="JAMTCS010000008">
    <property type="protein sequence ID" value="MCP2265498.1"/>
    <property type="molecule type" value="Genomic_DNA"/>
</dbReference>
<sequence>MATKVEIIIDNLDAPEAFDTALPDILDKARALPGLRGLESSRVWPKDDGTPTPAFRTLALLFDGYEEASAATAAPEGGAFFGAVIEATGGKITGLFLDVETTTER</sequence>
<evidence type="ECO:0000313" key="2">
    <source>
        <dbReference type="Proteomes" id="UP001139493"/>
    </source>
</evidence>
<name>A0A9X2G4Q1_9MICO</name>
<evidence type="ECO:0000313" key="1">
    <source>
        <dbReference type="EMBL" id="MCP2265498.1"/>
    </source>
</evidence>
<dbReference type="Gene3D" id="3.30.70.100">
    <property type="match status" value="1"/>
</dbReference>
<protein>
    <recommendedName>
        <fullName evidence="3">EthD family reductase</fullName>
    </recommendedName>
</protein>
<evidence type="ECO:0008006" key="3">
    <source>
        <dbReference type="Google" id="ProtNLM"/>
    </source>
</evidence>
<comment type="caution">
    <text evidence="1">The sequence shown here is derived from an EMBL/GenBank/DDBJ whole genome shotgun (WGS) entry which is preliminary data.</text>
</comment>
<proteinExistence type="predicted"/>
<organism evidence="1 2">
    <name type="scientific">Promicromonospora thailandica</name>
    <dbReference type="NCBI Taxonomy" id="765201"/>
    <lineage>
        <taxon>Bacteria</taxon>
        <taxon>Bacillati</taxon>
        <taxon>Actinomycetota</taxon>
        <taxon>Actinomycetes</taxon>
        <taxon>Micrococcales</taxon>
        <taxon>Promicromonosporaceae</taxon>
        <taxon>Promicromonospora</taxon>
    </lineage>
</organism>
<dbReference type="AlphaFoldDB" id="A0A9X2G4Q1"/>
<dbReference type="Proteomes" id="UP001139493">
    <property type="component" value="Unassembled WGS sequence"/>
</dbReference>
<dbReference type="InterPro" id="IPR011008">
    <property type="entry name" value="Dimeric_a/b-barrel"/>
</dbReference>
<accession>A0A9X2G4Q1</accession>
<keyword evidence="2" id="KW-1185">Reference proteome</keyword>
<gene>
    <name evidence="1" type="ORF">APR03_002854</name>
</gene>
<dbReference type="RefSeq" id="WP_253836676.1">
    <property type="nucleotide sequence ID" value="NZ_JAMTCS010000008.1"/>
</dbReference>
<dbReference type="SUPFAM" id="SSF54909">
    <property type="entry name" value="Dimeric alpha+beta barrel"/>
    <property type="match status" value="1"/>
</dbReference>